<proteinExistence type="predicted"/>
<organism evidence="2 3">
    <name type="scientific">Mycobacterium kansasii</name>
    <dbReference type="NCBI Taxonomy" id="1768"/>
    <lineage>
        <taxon>Bacteria</taxon>
        <taxon>Bacillati</taxon>
        <taxon>Actinomycetota</taxon>
        <taxon>Actinomycetes</taxon>
        <taxon>Mycobacteriales</taxon>
        <taxon>Mycobacteriaceae</taxon>
        <taxon>Mycobacterium</taxon>
    </lineage>
</organism>
<dbReference type="AlphaFoldDB" id="A0A1V3XC55"/>
<reference evidence="2 3" key="1">
    <citation type="submission" date="2017-02" db="EMBL/GenBank/DDBJ databases">
        <title>Complete genome sequences of Mycobacterium kansasii strains isolated from rhesus macaques.</title>
        <authorList>
            <person name="Panda A."/>
            <person name="Nagaraj S."/>
            <person name="Zhao X."/>
            <person name="Tettelin H."/>
            <person name="Detolla L.J."/>
        </authorList>
    </citation>
    <scope>NUCLEOTIDE SEQUENCE [LARGE SCALE GENOMIC DNA]</scope>
    <source>
        <strain evidence="2 3">11-3813</strain>
    </source>
</reference>
<evidence type="ECO:0000256" key="1">
    <source>
        <dbReference type="SAM" id="MobiDB-lite"/>
    </source>
</evidence>
<evidence type="ECO:0000313" key="2">
    <source>
        <dbReference type="EMBL" id="OOK76306.1"/>
    </source>
</evidence>
<feature type="region of interest" description="Disordered" evidence="1">
    <location>
        <begin position="39"/>
        <end position="63"/>
    </location>
</feature>
<dbReference type="GO" id="GO:0004601">
    <property type="term" value="F:peroxidase activity"/>
    <property type="evidence" value="ECO:0007669"/>
    <property type="project" value="UniProtKB-KW"/>
</dbReference>
<protein>
    <submittedName>
        <fullName evidence="2">Putative LIGNIN PEROXIDASE LIPJ domain protein</fullName>
    </submittedName>
</protein>
<sequence>MSQVPPTPRTRYARCGDLDIAYQVLGDGPIDLLVVPGRPFRSTRSTPSRRCTASTGDWPRSAG</sequence>
<feature type="compositionally biased region" description="Low complexity" evidence="1">
    <location>
        <begin position="42"/>
        <end position="55"/>
    </location>
</feature>
<dbReference type="EMBL" id="MVBM01000003">
    <property type="protein sequence ID" value="OOK76306.1"/>
    <property type="molecule type" value="Genomic_DNA"/>
</dbReference>
<accession>A0A1V3XC55</accession>
<comment type="caution">
    <text evidence="2">The sequence shown here is derived from an EMBL/GenBank/DDBJ whole genome shotgun (WGS) entry which is preliminary data.</text>
</comment>
<keyword evidence="2" id="KW-0575">Peroxidase</keyword>
<evidence type="ECO:0000313" key="3">
    <source>
        <dbReference type="Proteomes" id="UP000189229"/>
    </source>
</evidence>
<dbReference type="Proteomes" id="UP000189229">
    <property type="component" value="Unassembled WGS sequence"/>
</dbReference>
<keyword evidence="2" id="KW-0560">Oxidoreductase</keyword>
<name>A0A1V3XC55_MYCKA</name>
<gene>
    <name evidence="2" type="ORF">BZL30_4262</name>
</gene>